<dbReference type="AlphaFoldDB" id="A0A857MG99"/>
<gene>
    <name evidence="1" type="ORF">GII30_12190</name>
</gene>
<accession>A0A857MG99</accession>
<sequence>MAAAMLIFAGIFIVAGAVLQEREVGDRGSVGRGAIAHAIGAGTLVFTVFAAILTFQRLVELAW</sequence>
<protein>
    <submittedName>
        <fullName evidence="1">Uncharacterized protein</fullName>
    </submittedName>
</protein>
<dbReference type="RefSeq" id="WP_005181062.1">
    <property type="nucleotide sequence ID" value="NZ_CP045804.1"/>
</dbReference>
<organism evidence="1">
    <name type="scientific">Gordonia amarae</name>
    <dbReference type="NCBI Taxonomy" id="36821"/>
    <lineage>
        <taxon>Bacteria</taxon>
        <taxon>Bacillati</taxon>
        <taxon>Actinomycetota</taxon>
        <taxon>Actinomycetes</taxon>
        <taxon>Mycobacteriales</taxon>
        <taxon>Gordoniaceae</taxon>
        <taxon>Gordonia</taxon>
    </lineage>
</organism>
<dbReference type="EMBL" id="CP045810">
    <property type="protein sequence ID" value="QHN39820.1"/>
    <property type="molecule type" value="Genomic_DNA"/>
</dbReference>
<proteinExistence type="predicted"/>
<name>A0A857MG99_9ACTN</name>
<evidence type="ECO:0000313" key="1">
    <source>
        <dbReference type="EMBL" id="QHN39820.1"/>
    </source>
</evidence>
<reference evidence="1" key="1">
    <citation type="journal article" date="2021" name="Nat. Microbiol.">
        <title>Cocultivation of an ultrasmall environmental parasitic bacterium with lytic ability against bacteria associated with wastewater foams.</title>
        <authorList>
            <person name="Batinovic S."/>
            <person name="Rose J.J.A."/>
            <person name="Ratcliffe J."/>
            <person name="Seviour R.J."/>
            <person name="Petrovski S."/>
        </authorList>
    </citation>
    <scope>NUCLEOTIDE SEQUENCE</scope>
    <source>
        <strain evidence="1">CON44</strain>
    </source>
</reference>